<dbReference type="PANTHER" id="PTHR13829:SF2">
    <property type="entry name" value="U6 SNRNA-ASSOCIATED SM-LIKE PROTEIN LSM2"/>
    <property type="match status" value="1"/>
</dbReference>
<dbReference type="GO" id="GO:0071013">
    <property type="term" value="C:catalytic step 2 spliceosome"/>
    <property type="evidence" value="ECO:0007669"/>
    <property type="project" value="TreeGrafter"/>
</dbReference>
<dbReference type="OrthoDB" id="10256176at2759"/>
<dbReference type="InterPro" id="IPR010920">
    <property type="entry name" value="LSM_dom_sf"/>
</dbReference>
<evidence type="ECO:0000256" key="7">
    <source>
        <dbReference type="ARBA" id="ARBA00023242"/>
    </source>
</evidence>
<dbReference type="GO" id="GO:0046540">
    <property type="term" value="C:U4/U6 x U5 tri-snRNP complex"/>
    <property type="evidence" value="ECO:0007669"/>
    <property type="project" value="TreeGrafter"/>
</dbReference>
<dbReference type="PROSITE" id="PS52002">
    <property type="entry name" value="SM"/>
    <property type="match status" value="1"/>
</dbReference>
<dbReference type="Proteomes" id="UP000078046">
    <property type="component" value="Unassembled WGS sequence"/>
</dbReference>
<evidence type="ECO:0000313" key="11">
    <source>
        <dbReference type="Proteomes" id="UP000078046"/>
    </source>
</evidence>
<comment type="subcellular location">
    <subcellularLocation>
        <location evidence="1">Nucleus</location>
    </subcellularLocation>
</comment>
<dbReference type="InterPro" id="IPR047575">
    <property type="entry name" value="Sm"/>
</dbReference>
<keyword evidence="7" id="KW-0539">Nucleus</keyword>
<keyword evidence="11" id="KW-1185">Reference proteome</keyword>
<dbReference type="EMBL" id="LWCA01000955">
    <property type="protein sequence ID" value="OAF66362.1"/>
    <property type="molecule type" value="Genomic_DNA"/>
</dbReference>
<keyword evidence="3" id="KW-0507">mRNA processing</keyword>
<gene>
    <name evidence="10" type="ORF">A3Q56_05921</name>
</gene>
<evidence type="ECO:0000259" key="9">
    <source>
        <dbReference type="PROSITE" id="PS52002"/>
    </source>
</evidence>
<dbReference type="InterPro" id="IPR016654">
    <property type="entry name" value="U6_snRNA_Lsm2"/>
</dbReference>
<evidence type="ECO:0000256" key="2">
    <source>
        <dbReference type="ARBA" id="ARBA00006850"/>
    </source>
</evidence>
<accession>A0A177AXY3</accession>
<evidence type="ECO:0000256" key="5">
    <source>
        <dbReference type="ARBA" id="ARBA00022884"/>
    </source>
</evidence>
<dbReference type="GO" id="GO:0071011">
    <property type="term" value="C:precatalytic spliceosome"/>
    <property type="evidence" value="ECO:0007669"/>
    <property type="project" value="TreeGrafter"/>
</dbReference>
<dbReference type="SUPFAM" id="SSF50182">
    <property type="entry name" value="Sm-like ribonucleoproteins"/>
    <property type="match status" value="1"/>
</dbReference>
<dbReference type="AlphaFoldDB" id="A0A177AXY3"/>
<dbReference type="InterPro" id="IPR001163">
    <property type="entry name" value="Sm_dom_euk/arc"/>
</dbReference>
<feature type="domain" description="Sm" evidence="9">
    <location>
        <begin position="2"/>
        <end position="75"/>
    </location>
</feature>
<keyword evidence="4" id="KW-0747">Spliceosome</keyword>
<evidence type="ECO:0000313" key="10">
    <source>
        <dbReference type="EMBL" id="OAF66362.1"/>
    </source>
</evidence>
<dbReference type="GO" id="GO:0000398">
    <property type="term" value="P:mRNA splicing, via spliceosome"/>
    <property type="evidence" value="ECO:0007669"/>
    <property type="project" value="TreeGrafter"/>
</dbReference>
<keyword evidence="6" id="KW-0508">mRNA splicing</keyword>
<organism evidence="10 11">
    <name type="scientific">Intoshia linei</name>
    <dbReference type="NCBI Taxonomy" id="1819745"/>
    <lineage>
        <taxon>Eukaryota</taxon>
        <taxon>Metazoa</taxon>
        <taxon>Spiralia</taxon>
        <taxon>Lophotrochozoa</taxon>
        <taxon>Mesozoa</taxon>
        <taxon>Orthonectida</taxon>
        <taxon>Rhopaluridae</taxon>
        <taxon>Intoshia</taxon>
    </lineage>
</organism>
<dbReference type="Gene3D" id="2.30.30.100">
    <property type="match status" value="1"/>
</dbReference>
<reference evidence="10 11" key="1">
    <citation type="submission" date="2016-04" db="EMBL/GenBank/DDBJ databases">
        <title>The genome of Intoshia linei affirms orthonectids as highly simplified spiralians.</title>
        <authorList>
            <person name="Mikhailov K.V."/>
            <person name="Slusarev G.S."/>
            <person name="Nikitin M.A."/>
            <person name="Logacheva M.D."/>
            <person name="Penin A."/>
            <person name="Aleoshin V."/>
            <person name="Panchin Y.V."/>
        </authorList>
    </citation>
    <scope>NUCLEOTIDE SEQUENCE [LARGE SCALE GENOMIC DNA]</scope>
    <source>
        <strain evidence="10">Intl2013</strain>
        <tissue evidence="10">Whole animal</tissue>
    </source>
</reference>
<dbReference type="Pfam" id="PF01423">
    <property type="entry name" value="LSM"/>
    <property type="match status" value="1"/>
</dbReference>
<keyword evidence="8" id="KW-0687">Ribonucleoprotein</keyword>
<evidence type="ECO:0000256" key="6">
    <source>
        <dbReference type="ARBA" id="ARBA00023187"/>
    </source>
</evidence>
<dbReference type="SMART" id="SM00651">
    <property type="entry name" value="Sm"/>
    <property type="match status" value="1"/>
</dbReference>
<sequence>MFYLPFFKGLIGKQIIIELKNDMVITGILSSVDQYMNFKLNEISVDIEKFPHMLSTRNSFVRGSCISFIQLPLEDVNLALIQENARKEHGTSLKKIC</sequence>
<keyword evidence="5" id="KW-0694">RNA-binding</keyword>
<dbReference type="PANTHER" id="PTHR13829">
    <property type="entry name" value="SNRNP CORE PROTEIN FAMILY MEMBER"/>
    <property type="match status" value="1"/>
</dbReference>
<dbReference type="GO" id="GO:0000932">
    <property type="term" value="C:P-body"/>
    <property type="evidence" value="ECO:0007669"/>
    <property type="project" value="TreeGrafter"/>
</dbReference>
<dbReference type="CDD" id="cd01725">
    <property type="entry name" value="LSm2"/>
    <property type="match status" value="1"/>
</dbReference>
<name>A0A177AXY3_9BILA</name>
<dbReference type="GO" id="GO:0005688">
    <property type="term" value="C:U6 snRNP"/>
    <property type="evidence" value="ECO:0007669"/>
    <property type="project" value="TreeGrafter"/>
</dbReference>
<proteinExistence type="inferred from homology"/>
<evidence type="ECO:0000256" key="8">
    <source>
        <dbReference type="ARBA" id="ARBA00023274"/>
    </source>
</evidence>
<protein>
    <submittedName>
        <fullName evidence="10">U6 snRNA-associated Sm-like protein LSm2</fullName>
    </submittedName>
</protein>
<dbReference type="GO" id="GO:1990726">
    <property type="term" value="C:Lsm1-7-Pat1 complex"/>
    <property type="evidence" value="ECO:0007669"/>
    <property type="project" value="TreeGrafter"/>
</dbReference>
<dbReference type="GO" id="GO:0003723">
    <property type="term" value="F:RNA binding"/>
    <property type="evidence" value="ECO:0007669"/>
    <property type="project" value="UniProtKB-KW"/>
</dbReference>
<comment type="caution">
    <text evidence="10">The sequence shown here is derived from an EMBL/GenBank/DDBJ whole genome shotgun (WGS) entry which is preliminary data.</text>
</comment>
<comment type="similarity">
    <text evidence="2">Belongs to the snRNP Sm proteins family.</text>
</comment>
<evidence type="ECO:0000256" key="4">
    <source>
        <dbReference type="ARBA" id="ARBA00022728"/>
    </source>
</evidence>
<dbReference type="FunFam" id="2.30.30.100:FF:000053">
    <property type="entry name" value="U6 snRNA-associated Sm-like protein LSm2"/>
    <property type="match status" value="1"/>
</dbReference>
<evidence type="ECO:0000256" key="3">
    <source>
        <dbReference type="ARBA" id="ARBA00022664"/>
    </source>
</evidence>
<evidence type="ECO:0000256" key="1">
    <source>
        <dbReference type="ARBA" id="ARBA00004123"/>
    </source>
</evidence>